<keyword evidence="1" id="KW-1133">Transmembrane helix</keyword>
<dbReference type="EMBL" id="CALNXI010000032">
    <property type="protein sequence ID" value="CAH3015968.1"/>
    <property type="molecule type" value="Genomic_DNA"/>
</dbReference>
<accession>A0ABN8LFX1</accession>
<keyword evidence="3" id="KW-1185">Reference proteome</keyword>
<evidence type="ECO:0000256" key="1">
    <source>
        <dbReference type="SAM" id="Phobius"/>
    </source>
</evidence>
<reference evidence="2 3" key="1">
    <citation type="submission" date="2022-05" db="EMBL/GenBank/DDBJ databases">
        <authorList>
            <consortium name="Genoscope - CEA"/>
            <person name="William W."/>
        </authorList>
    </citation>
    <scope>NUCLEOTIDE SEQUENCE [LARGE SCALE GENOMIC DNA]</scope>
</reference>
<keyword evidence="1" id="KW-0472">Membrane</keyword>
<dbReference type="Proteomes" id="UP001159427">
    <property type="component" value="Unassembled WGS sequence"/>
</dbReference>
<organism evidence="2 3">
    <name type="scientific">Porites evermanni</name>
    <dbReference type="NCBI Taxonomy" id="104178"/>
    <lineage>
        <taxon>Eukaryota</taxon>
        <taxon>Metazoa</taxon>
        <taxon>Cnidaria</taxon>
        <taxon>Anthozoa</taxon>
        <taxon>Hexacorallia</taxon>
        <taxon>Scleractinia</taxon>
        <taxon>Fungiina</taxon>
        <taxon>Poritidae</taxon>
        <taxon>Porites</taxon>
    </lineage>
</organism>
<sequence length="129" mass="14937">MHLLDLVRVDVQKRQKMKQILFSLLAYFILARGRVLLDTMDEGLMNYEEDNSFAQLQMCNSHADCQEDECCNIDRLLSFCYAKPKKNQPCSIKSTCDCAPELVCKLYRDFGNSEKFYRCTNKAANDTNV</sequence>
<feature type="transmembrane region" description="Helical" evidence="1">
    <location>
        <begin position="20"/>
        <end position="37"/>
    </location>
</feature>
<comment type="caution">
    <text evidence="2">The sequence shown here is derived from an EMBL/GenBank/DDBJ whole genome shotgun (WGS) entry which is preliminary data.</text>
</comment>
<evidence type="ECO:0000313" key="2">
    <source>
        <dbReference type="EMBL" id="CAH3015968.1"/>
    </source>
</evidence>
<gene>
    <name evidence="2" type="ORF">PEVE_00024003</name>
</gene>
<name>A0ABN8LFX1_9CNID</name>
<proteinExistence type="predicted"/>
<evidence type="ECO:0000313" key="3">
    <source>
        <dbReference type="Proteomes" id="UP001159427"/>
    </source>
</evidence>
<keyword evidence="1" id="KW-0812">Transmembrane</keyword>
<protein>
    <submittedName>
        <fullName evidence="2">Uncharacterized protein</fullName>
    </submittedName>
</protein>